<feature type="binding site" evidence="8">
    <location>
        <position position="376"/>
    </location>
    <ligand>
        <name>Zn(2+)</name>
        <dbReference type="ChEBI" id="CHEBI:29105"/>
        <label>3</label>
    </ligand>
</feature>
<dbReference type="Gene3D" id="6.10.140.2220">
    <property type="match status" value="1"/>
</dbReference>
<dbReference type="CDD" id="cd01086">
    <property type="entry name" value="MetAP1"/>
    <property type="match status" value="1"/>
</dbReference>
<feature type="binding site" evidence="8">
    <location>
        <position position="221"/>
    </location>
    <ligand>
        <name>a protein</name>
        <dbReference type="ChEBI" id="CHEBI:16541"/>
    </ligand>
    <ligandPart>
        <name>N-terminal L-methionine residue</name>
        <dbReference type="ChEBI" id="CHEBI:64731"/>
    </ligandPart>
</feature>
<evidence type="ECO:0000256" key="7">
    <source>
        <dbReference type="ARBA" id="ARBA00022833"/>
    </source>
</evidence>
<keyword evidence="5 9" id="KW-0863">Zinc-finger</keyword>
<comment type="similarity">
    <text evidence="8 9">Belongs to the peptidase M24A family. Methionine aminopeptidase type 1 subfamily.</text>
</comment>
<dbReference type="GO" id="GO:0070006">
    <property type="term" value="F:metalloaminopeptidase activity"/>
    <property type="evidence" value="ECO:0007669"/>
    <property type="project" value="UniProtKB-UniRule"/>
</dbReference>
<dbReference type="PANTHER" id="PTHR43330:SF7">
    <property type="entry name" value="METHIONINE AMINOPEPTIDASE 1"/>
    <property type="match status" value="1"/>
</dbReference>
<dbReference type="PRINTS" id="PR00599">
    <property type="entry name" value="MAPEPTIDASE"/>
</dbReference>
<protein>
    <recommendedName>
        <fullName evidence="10">Methionine aminopeptidase</fullName>
        <ecNumber evidence="10">3.4.11.18</ecNumber>
    </recommendedName>
</protein>
<evidence type="ECO:0000256" key="5">
    <source>
        <dbReference type="ARBA" id="ARBA00022771"/>
    </source>
</evidence>
<evidence type="ECO:0000256" key="11">
    <source>
        <dbReference type="SAM" id="MobiDB-lite"/>
    </source>
</evidence>
<comment type="catalytic activity">
    <reaction evidence="8 10">
        <text>Release of N-terminal amino acids, preferentially methionine, from peptides and arylamides.</text>
        <dbReference type="EC" id="3.4.11.18"/>
    </reaction>
</comment>
<feature type="binding site" evidence="8">
    <location>
        <position position="319"/>
    </location>
    <ligand>
        <name>a protein</name>
        <dbReference type="ChEBI" id="CHEBI:16541"/>
    </ligand>
    <ligandPart>
        <name>N-terminal L-methionine residue</name>
        <dbReference type="ChEBI" id="CHEBI:64731"/>
    </ligandPart>
</feature>
<dbReference type="InterPro" id="IPR000994">
    <property type="entry name" value="Pept_M24"/>
</dbReference>
<dbReference type="GO" id="GO:0004239">
    <property type="term" value="F:initiator methionyl aminopeptidase activity"/>
    <property type="evidence" value="ECO:0007669"/>
    <property type="project" value="UniProtKB-UniRule"/>
</dbReference>
<dbReference type="GO" id="GO:0005829">
    <property type="term" value="C:cytosol"/>
    <property type="evidence" value="ECO:0007669"/>
    <property type="project" value="TreeGrafter"/>
</dbReference>
<evidence type="ECO:0000259" key="12">
    <source>
        <dbReference type="PROSITE" id="PS52013"/>
    </source>
</evidence>
<keyword evidence="6 8" id="KW-0378">Hydrolase</keyword>
<evidence type="ECO:0000256" key="2">
    <source>
        <dbReference type="ARBA" id="ARBA00022490"/>
    </source>
</evidence>
<dbReference type="Pfam" id="PF00557">
    <property type="entry name" value="Peptidase_M24"/>
    <property type="match status" value="1"/>
</dbReference>
<comment type="cofactor">
    <cofactor evidence="10">
        <name>Co(2+)</name>
        <dbReference type="ChEBI" id="CHEBI:48828"/>
    </cofactor>
    <cofactor evidence="10">
        <name>Zn(2+)</name>
        <dbReference type="ChEBI" id="CHEBI:29105"/>
    </cofactor>
    <cofactor evidence="10">
        <name>Mn(2+)</name>
        <dbReference type="ChEBI" id="CHEBI:29035"/>
    </cofactor>
    <cofactor evidence="10">
        <name>Fe(2+)</name>
        <dbReference type="ChEBI" id="CHEBI:29033"/>
    </cofactor>
    <text evidence="10">Binds 2 divalent metal cations per subunit. Has a high-affinity and a low affinity metal-binding site. The true nature of the physiological cofactor is under debate. The enzyme is active with cobalt, zinc, manganese or divalent iron ions.</text>
</comment>
<evidence type="ECO:0000256" key="8">
    <source>
        <dbReference type="HAMAP-Rule" id="MF_03174"/>
    </source>
</evidence>
<dbReference type="HAMAP" id="MF_01974">
    <property type="entry name" value="MetAP_1"/>
    <property type="match status" value="1"/>
</dbReference>
<dbReference type="AlphaFoldDB" id="A0A7S2D184"/>
<evidence type="ECO:0000256" key="3">
    <source>
        <dbReference type="ARBA" id="ARBA00022670"/>
    </source>
</evidence>
<name>A0A7S2D184_9STRA</name>
<evidence type="ECO:0000256" key="10">
    <source>
        <dbReference type="RuleBase" id="RU003653"/>
    </source>
</evidence>
<dbReference type="EC" id="3.4.11.18" evidence="10"/>
<feature type="binding site" evidence="8">
    <location>
        <position position="249"/>
    </location>
    <ligand>
        <name>Zn(2+)</name>
        <dbReference type="ChEBI" id="CHEBI:29105"/>
        <label>4</label>
        <note>catalytic</note>
    </ligand>
</feature>
<dbReference type="PANTHER" id="PTHR43330">
    <property type="entry name" value="METHIONINE AMINOPEPTIDASE"/>
    <property type="match status" value="1"/>
</dbReference>
<evidence type="ECO:0000256" key="9">
    <source>
        <dbReference type="PROSITE-ProRule" id="PRU01357"/>
    </source>
</evidence>
<dbReference type="PROSITE" id="PS52013">
    <property type="entry name" value="ZF_C6H2"/>
    <property type="match status" value="1"/>
</dbReference>
<dbReference type="SUPFAM" id="SSF55920">
    <property type="entry name" value="Creatinase/aminopeptidase"/>
    <property type="match status" value="1"/>
</dbReference>
<feature type="binding site" evidence="8">
    <location>
        <position position="345"/>
    </location>
    <ligand>
        <name>Zn(2+)</name>
        <dbReference type="ChEBI" id="CHEBI:29105"/>
        <label>4</label>
        <note>catalytic</note>
    </ligand>
</feature>
<reference evidence="13" key="1">
    <citation type="submission" date="2021-01" db="EMBL/GenBank/DDBJ databases">
        <authorList>
            <person name="Corre E."/>
            <person name="Pelletier E."/>
            <person name="Niang G."/>
            <person name="Scheremetjew M."/>
            <person name="Finn R."/>
            <person name="Kale V."/>
            <person name="Holt S."/>
            <person name="Cochrane G."/>
            <person name="Meng A."/>
            <person name="Brown T."/>
            <person name="Cohen L."/>
        </authorList>
    </citation>
    <scope>NUCLEOTIDE SEQUENCE</scope>
    <source>
        <strain evidence="13">CCMP1381</strain>
    </source>
</reference>
<dbReference type="InterPro" id="IPR031615">
    <property type="entry name" value="Zfn-C6H2"/>
</dbReference>
<dbReference type="InterPro" id="IPR002467">
    <property type="entry name" value="Pept_M24A_MAP1"/>
</dbReference>
<keyword evidence="4 8" id="KW-0479">Metal-binding</keyword>
<keyword evidence="7" id="KW-0862">Zinc</keyword>
<keyword evidence="3 8" id="KW-0645">Protease</keyword>
<feature type="binding site" evidence="8">
    <location>
        <position position="238"/>
    </location>
    <ligand>
        <name>Zn(2+)</name>
        <dbReference type="ChEBI" id="CHEBI:29105"/>
        <label>3</label>
    </ligand>
</feature>
<feature type="binding site" evidence="8">
    <location>
        <position position="249"/>
    </location>
    <ligand>
        <name>Zn(2+)</name>
        <dbReference type="ChEBI" id="CHEBI:29105"/>
        <label>3</label>
    </ligand>
</feature>
<proteinExistence type="inferred from homology"/>
<accession>A0A7S2D184</accession>
<gene>
    <name evidence="13" type="ORF">DSPE1174_LOCUS18066</name>
</gene>
<evidence type="ECO:0000256" key="6">
    <source>
        <dbReference type="ARBA" id="ARBA00022801"/>
    </source>
</evidence>
<keyword evidence="1 8" id="KW-0031">Aminopeptidase</keyword>
<dbReference type="EMBL" id="HBGS01034981">
    <property type="protein sequence ID" value="CAD9439309.1"/>
    <property type="molecule type" value="Transcribed_RNA"/>
</dbReference>
<dbReference type="InterPro" id="IPR001714">
    <property type="entry name" value="Pept_M24_MAP"/>
</dbReference>
<dbReference type="Pfam" id="PF15801">
    <property type="entry name" value="zf-C6H2"/>
    <property type="match status" value="1"/>
</dbReference>
<evidence type="ECO:0000256" key="4">
    <source>
        <dbReference type="ARBA" id="ARBA00022723"/>
    </source>
</evidence>
<comment type="subunit">
    <text evidence="8">Associates with the 60S ribosomal subunit of the 80S translational complex.</text>
</comment>
<dbReference type="Gene3D" id="3.90.230.10">
    <property type="entry name" value="Creatinase/methionine aminopeptidase superfamily"/>
    <property type="match status" value="1"/>
</dbReference>
<dbReference type="PROSITE" id="PS00680">
    <property type="entry name" value="MAP_1"/>
    <property type="match status" value="1"/>
</dbReference>
<evidence type="ECO:0000256" key="1">
    <source>
        <dbReference type="ARBA" id="ARBA00022438"/>
    </source>
</evidence>
<evidence type="ECO:0000313" key="13">
    <source>
        <dbReference type="EMBL" id="CAD9439309.1"/>
    </source>
</evidence>
<feature type="binding site" evidence="8">
    <location>
        <position position="312"/>
    </location>
    <ligand>
        <name>Zn(2+)</name>
        <dbReference type="ChEBI" id="CHEBI:29105"/>
        <label>4</label>
        <note>catalytic</note>
    </ligand>
</feature>
<sequence>MAALETTNAGEEGNRASAPSTEDSTKDSPAETIQCAGCGKEASTLACPTCVNLQVTPLAHFCTQTCFKASWATHKKVHKQWKIKAAKAAEASAPPAWSRSYSFTGTLRPAAYGPQRTIPDHIRKPDYAVTSIPESERLDRRNNSSIRVYTPENIIGIREACRIGRLALDAVGKAIRVGVTTDELDRVCHEVHVANNAYPSPLNYFKFPKSVCTSVNEVICHGIPDLRPLQDGDIVNIDVSTYIGGYHGDLNETFLVGQVDQAGRDLVRTAFDCLAAALANVRPGAMYRDLGKVISKSANAKNCSVVKTYCGHGIGELFHTAPNVPHYAKNKAKGVMQPGHIFTVEPMINEDSWRDQLWPDNWTAVTEDGGRSAQFEHTVVVTKITDENPKGYEILTMREGEPVMCWNDEIQQR</sequence>
<feature type="region of interest" description="Disordered" evidence="11">
    <location>
        <begin position="1"/>
        <end position="30"/>
    </location>
</feature>
<organism evidence="13">
    <name type="scientific">Octactis speculum</name>
    <dbReference type="NCBI Taxonomy" id="3111310"/>
    <lineage>
        <taxon>Eukaryota</taxon>
        <taxon>Sar</taxon>
        <taxon>Stramenopiles</taxon>
        <taxon>Ochrophyta</taxon>
        <taxon>Dictyochophyceae</taxon>
        <taxon>Dictyochales</taxon>
        <taxon>Dictyochaceae</taxon>
        <taxon>Octactis</taxon>
    </lineage>
</organism>
<feature type="domain" description="C6H2-type" evidence="12">
    <location>
        <begin position="32"/>
        <end position="85"/>
    </location>
</feature>
<dbReference type="GO" id="GO:0006508">
    <property type="term" value="P:proteolysis"/>
    <property type="evidence" value="ECO:0007669"/>
    <property type="project" value="UniProtKB-KW"/>
</dbReference>
<dbReference type="NCBIfam" id="TIGR00500">
    <property type="entry name" value="met_pdase_I"/>
    <property type="match status" value="1"/>
</dbReference>
<comment type="subcellular location">
    <subcellularLocation>
        <location evidence="8">Cytoplasm</location>
    </subcellularLocation>
</comment>
<dbReference type="GO" id="GO:0008270">
    <property type="term" value="F:zinc ion binding"/>
    <property type="evidence" value="ECO:0007669"/>
    <property type="project" value="UniProtKB-KW"/>
</dbReference>
<dbReference type="InterPro" id="IPR036005">
    <property type="entry name" value="Creatinase/aminopeptidase-like"/>
</dbReference>
<comment type="cofactor">
    <cofactor evidence="8">
        <name>Zn(2+)</name>
        <dbReference type="ChEBI" id="CHEBI:29105"/>
    </cofactor>
    <cofactor evidence="8">
        <name>Co(2+)</name>
        <dbReference type="ChEBI" id="CHEBI:48828"/>
    </cofactor>
    <cofactor evidence="8">
        <name>Mn(2+)</name>
        <dbReference type="ChEBI" id="CHEBI:29035"/>
    </cofactor>
    <cofactor evidence="8">
        <name>Fe(2+)</name>
        <dbReference type="ChEBI" id="CHEBI:29033"/>
    </cofactor>
    <text evidence="8">Binds 2 divalent metal cations per subunit. Has a high-affinity and a low affinity metal-binding site. The true nature of the physiological cofactor is under debate. The enzyme is active with zinc, cobalt, manganese or divalent iron ions. Has high activity with zinc; zinc cofactor is transferred into the active site region by the ZNG1 zinc chaperone.</text>
</comment>
<comment type="function">
    <text evidence="8 10">Cotranslationally removes the N-terminal methionine from nascent proteins. The N-terminal methionine is often cleaved when the second residue in the primary sequence is small and uncharged (Met-Ala-, Cys, Gly, Pro, Ser, Thr, or Val).</text>
</comment>
<keyword evidence="2 8" id="KW-0963">Cytoplasm</keyword>
<feature type="binding site" evidence="8">
    <location>
        <position position="376"/>
    </location>
    <ligand>
        <name>Zn(2+)</name>
        <dbReference type="ChEBI" id="CHEBI:29105"/>
        <label>4</label>
        <note>catalytic</note>
    </ligand>
</feature>